<dbReference type="RefSeq" id="WP_233728432.1">
    <property type="nucleotide sequence ID" value="NZ_JAJVCN010000002.1"/>
</dbReference>
<sequence>MWEGVTQYLTEDGVRGTFEVLAKVGTGSRLVFTYVRRDFLDGTAMYGAERLYRRFAVKERLWRFGMAPGEVATVLAEYGWRELEQLGASEFTTRYVQPTGRAAPVSECERSVYAEEL</sequence>
<dbReference type="Gene3D" id="3.40.50.150">
    <property type="entry name" value="Vaccinia Virus protein VP39"/>
    <property type="match status" value="1"/>
</dbReference>
<dbReference type="EMBL" id="JAJVCN010000002">
    <property type="protein sequence ID" value="MCE7007032.1"/>
    <property type="molecule type" value="Genomic_DNA"/>
</dbReference>
<keyword evidence="2" id="KW-1185">Reference proteome</keyword>
<dbReference type="SUPFAM" id="SSF53335">
    <property type="entry name" value="S-adenosyl-L-methionine-dependent methyltransferases"/>
    <property type="match status" value="1"/>
</dbReference>
<evidence type="ECO:0000313" key="1">
    <source>
        <dbReference type="EMBL" id="MCE7007032.1"/>
    </source>
</evidence>
<dbReference type="InterPro" id="IPR029063">
    <property type="entry name" value="SAM-dependent_MTases_sf"/>
</dbReference>
<protein>
    <submittedName>
        <fullName evidence="1">Uncharacterized protein</fullName>
    </submittedName>
</protein>
<organism evidence="1 2">
    <name type="scientific">Kibdelosporangium philippinense</name>
    <dbReference type="NCBI Taxonomy" id="211113"/>
    <lineage>
        <taxon>Bacteria</taxon>
        <taxon>Bacillati</taxon>
        <taxon>Actinomycetota</taxon>
        <taxon>Actinomycetes</taxon>
        <taxon>Pseudonocardiales</taxon>
        <taxon>Pseudonocardiaceae</taxon>
        <taxon>Kibdelosporangium</taxon>
    </lineage>
</organism>
<proteinExistence type="predicted"/>
<gene>
    <name evidence="1" type="ORF">LWC34_30000</name>
</gene>
<reference evidence="1 2" key="1">
    <citation type="submission" date="2021-12" db="EMBL/GenBank/DDBJ databases">
        <title>Genome sequence of Kibdelosporangium philippinense ATCC 49844.</title>
        <authorList>
            <person name="Fedorov E.A."/>
            <person name="Omeragic M."/>
            <person name="Shalygina K.F."/>
            <person name="Maclea K.S."/>
        </authorList>
    </citation>
    <scope>NUCLEOTIDE SEQUENCE [LARGE SCALE GENOMIC DNA]</scope>
    <source>
        <strain evidence="1 2">ATCC 49844</strain>
    </source>
</reference>
<dbReference type="Proteomes" id="UP001521150">
    <property type="component" value="Unassembled WGS sequence"/>
</dbReference>
<evidence type="ECO:0000313" key="2">
    <source>
        <dbReference type="Proteomes" id="UP001521150"/>
    </source>
</evidence>
<name>A0ABS8ZMK5_9PSEU</name>
<accession>A0ABS8ZMK5</accession>
<comment type="caution">
    <text evidence="1">The sequence shown here is derived from an EMBL/GenBank/DDBJ whole genome shotgun (WGS) entry which is preliminary data.</text>
</comment>